<proteinExistence type="inferred from homology"/>
<evidence type="ECO:0000256" key="2">
    <source>
        <dbReference type="ARBA" id="ARBA00004604"/>
    </source>
</evidence>
<dbReference type="PANTHER" id="PTHR23236">
    <property type="entry name" value="EUKARYOTIC TRANSLATION INITIATION FACTOR 4B/4H"/>
    <property type="match status" value="1"/>
</dbReference>
<evidence type="ECO:0000313" key="10">
    <source>
        <dbReference type="EMBL" id="KAJ1923621.1"/>
    </source>
</evidence>
<dbReference type="InterPro" id="IPR034221">
    <property type="entry name" value="RBM34_RRM2"/>
</dbReference>
<evidence type="ECO:0000256" key="8">
    <source>
        <dbReference type="SAM" id="MobiDB-lite"/>
    </source>
</evidence>
<organism evidence="10 11">
    <name type="scientific">Tieghemiomyces parasiticus</name>
    <dbReference type="NCBI Taxonomy" id="78921"/>
    <lineage>
        <taxon>Eukaryota</taxon>
        <taxon>Fungi</taxon>
        <taxon>Fungi incertae sedis</taxon>
        <taxon>Zoopagomycota</taxon>
        <taxon>Kickxellomycotina</taxon>
        <taxon>Dimargaritomycetes</taxon>
        <taxon>Dimargaritales</taxon>
        <taxon>Dimargaritaceae</taxon>
        <taxon>Tieghemiomyces</taxon>
    </lineage>
</organism>
<evidence type="ECO:0000256" key="5">
    <source>
        <dbReference type="ARBA" id="ARBA00022884"/>
    </source>
</evidence>
<keyword evidence="5 7" id="KW-0694">RNA-binding</keyword>
<protein>
    <recommendedName>
        <fullName evidence="4">Nucleolar protein 12</fullName>
    </recommendedName>
</protein>
<keyword evidence="11" id="KW-1185">Reference proteome</keyword>
<dbReference type="AlphaFoldDB" id="A0A9W8A5P1"/>
<evidence type="ECO:0000256" key="4">
    <source>
        <dbReference type="ARBA" id="ARBA00015520"/>
    </source>
</evidence>
<sequence length="379" mass="41528">MATQDSKSLTDLLQGSVASTSVADLFASSTKPVVAPAQAESVATSDEAESDATSDEAESDATADEAESDATADEAESDATADEAESDTTADKAESVLPTTVAPAKPKPPKNFQDQKPRTVSVGNIAVEVLSDKAAQRELLRLFRPAGKVECHYFRRANVPKNLRLPNEKLPKDMTNQTVCTCYIVYTSVDAVPGALRLNSTLFRDRHLRVIRPDGGLTYDRSRSVFVGNLPFNADEEKLRSHFAECGDIANVRILRDSISQQGKGTGYLEFTEKVSVGLALSLHESRFMERELRVERCKDTDRIRNAKLQSSQSASAKRTLRKLTDAVKNEGTRAAKRRLDHYLKSTSKPALGNFEGERANRAAALPRSLQSRSKRPRK</sequence>
<feature type="region of interest" description="Disordered" evidence="8">
    <location>
        <begin position="347"/>
        <end position="379"/>
    </location>
</feature>
<dbReference type="EMBL" id="JANBPT010000322">
    <property type="protein sequence ID" value="KAJ1923621.1"/>
    <property type="molecule type" value="Genomic_DNA"/>
</dbReference>
<keyword evidence="6" id="KW-0539">Nucleus</keyword>
<dbReference type="InterPro" id="IPR012677">
    <property type="entry name" value="Nucleotide-bd_a/b_plait_sf"/>
</dbReference>
<dbReference type="Proteomes" id="UP001150569">
    <property type="component" value="Unassembled WGS sequence"/>
</dbReference>
<comment type="similarity">
    <text evidence="3">Belongs to the RRM RBM34 family.</text>
</comment>
<dbReference type="InterPro" id="IPR035979">
    <property type="entry name" value="RBD_domain_sf"/>
</dbReference>
<reference evidence="10" key="1">
    <citation type="submission" date="2022-07" db="EMBL/GenBank/DDBJ databases">
        <title>Phylogenomic reconstructions and comparative analyses of Kickxellomycotina fungi.</title>
        <authorList>
            <person name="Reynolds N.K."/>
            <person name="Stajich J.E."/>
            <person name="Barry K."/>
            <person name="Grigoriev I.V."/>
            <person name="Crous P."/>
            <person name="Smith M.E."/>
        </authorList>
    </citation>
    <scope>NUCLEOTIDE SEQUENCE</scope>
    <source>
        <strain evidence="10">RSA 861</strain>
    </source>
</reference>
<dbReference type="SUPFAM" id="SSF54928">
    <property type="entry name" value="RNA-binding domain, RBD"/>
    <property type="match status" value="2"/>
</dbReference>
<evidence type="ECO:0000313" key="11">
    <source>
        <dbReference type="Proteomes" id="UP001150569"/>
    </source>
</evidence>
<evidence type="ECO:0000256" key="1">
    <source>
        <dbReference type="ARBA" id="ARBA00002475"/>
    </source>
</evidence>
<dbReference type="PROSITE" id="PS50102">
    <property type="entry name" value="RRM"/>
    <property type="match status" value="1"/>
</dbReference>
<feature type="domain" description="RRM" evidence="9">
    <location>
        <begin position="223"/>
        <end position="300"/>
    </location>
</feature>
<dbReference type="CDD" id="cd12395">
    <property type="entry name" value="RRM2_RBM34"/>
    <property type="match status" value="1"/>
</dbReference>
<comment type="function">
    <text evidence="1">Involved in pre-25S rRNA processing.</text>
</comment>
<dbReference type="InterPro" id="IPR000504">
    <property type="entry name" value="RRM_dom"/>
</dbReference>
<dbReference type="GO" id="GO:0003723">
    <property type="term" value="F:RNA binding"/>
    <property type="evidence" value="ECO:0007669"/>
    <property type="project" value="UniProtKB-UniRule"/>
</dbReference>
<feature type="region of interest" description="Disordered" evidence="8">
    <location>
        <begin position="30"/>
        <end position="118"/>
    </location>
</feature>
<dbReference type="GO" id="GO:0005730">
    <property type="term" value="C:nucleolus"/>
    <property type="evidence" value="ECO:0007669"/>
    <property type="project" value="UniProtKB-SubCell"/>
</dbReference>
<accession>A0A9W8A5P1</accession>
<comment type="caution">
    <text evidence="10">The sequence shown here is derived from an EMBL/GenBank/DDBJ whole genome shotgun (WGS) entry which is preliminary data.</text>
</comment>
<dbReference type="PANTHER" id="PTHR23236:SF25">
    <property type="entry name" value="RNA-BINDING PROTEIN 34"/>
    <property type="match status" value="1"/>
</dbReference>
<gene>
    <name evidence="10" type="primary">NOP12_1</name>
    <name evidence="10" type="ORF">IWQ60_005767</name>
</gene>
<feature type="compositionally biased region" description="Acidic residues" evidence="8">
    <location>
        <begin position="46"/>
        <end position="88"/>
    </location>
</feature>
<dbReference type="OrthoDB" id="442677at2759"/>
<evidence type="ECO:0000256" key="7">
    <source>
        <dbReference type="PROSITE-ProRule" id="PRU00176"/>
    </source>
</evidence>
<dbReference type="SMART" id="SM00360">
    <property type="entry name" value="RRM"/>
    <property type="match status" value="2"/>
</dbReference>
<comment type="subcellular location">
    <subcellularLocation>
        <location evidence="2">Nucleus</location>
        <location evidence="2">Nucleolus</location>
    </subcellularLocation>
</comment>
<name>A0A9W8A5P1_9FUNG</name>
<dbReference type="Pfam" id="PF00076">
    <property type="entry name" value="RRM_1"/>
    <property type="match status" value="1"/>
</dbReference>
<evidence type="ECO:0000259" key="9">
    <source>
        <dbReference type="PROSITE" id="PS50102"/>
    </source>
</evidence>
<dbReference type="Gene3D" id="3.30.70.330">
    <property type="match status" value="2"/>
</dbReference>
<evidence type="ECO:0000256" key="6">
    <source>
        <dbReference type="ARBA" id="ARBA00023242"/>
    </source>
</evidence>
<evidence type="ECO:0000256" key="3">
    <source>
        <dbReference type="ARBA" id="ARBA00007077"/>
    </source>
</evidence>